<dbReference type="AlphaFoldDB" id="Q7NLK8"/>
<dbReference type="InterPro" id="IPR011990">
    <property type="entry name" value="TPR-like_helical_dom_sf"/>
</dbReference>
<accession>Q7NLK8</accession>
<keyword evidence="2" id="KW-1185">Reference proteome</keyword>
<gene>
    <name evidence="1" type="ordered locus">glr1115</name>
</gene>
<dbReference type="Gene3D" id="1.25.40.10">
    <property type="entry name" value="Tetratricopeptide repeat domain"/>
    <property type="match status" value="1"/>
</dbReference>
<dbReference type="PATRIC" id="fig|251221.4.peg.1140"/>
<dbReference type="OrthoDB" id="7593450at2"/>
<sequence>MSSKEVIRMNTQPNQPLTSANETFEDVLRFWFPEGDGPPITRQRFEWWFRGGANAEVISRFAPLFARAERGELNDWSAAPRSRLALIIVLDQFSRTIHRGTARAFALDPPALGLALEGIRIGHYAALTTPWQKTFFFLPLGHCEELAHLQIVAELAKALIEAEPRADHELLEFSADQARSHREVIARFGRHPHRNAALGRESTPAELEYLASGQLVHTRSLEDWQKTTGI</sequence>
<dbReference type="SUPFAM" id="SSF48452">
    <property type="entry name" value="TPR-like"/>
    <property type="match status" value="1"/>
</dbReference>
<dbReference type="Pfam" id="PF06041">
    <property type="entry name" value="DUF924"/>
    <property type="match status" value="1"/>
</dbReference>
<reference evidence="1 2" key="1">
    <citation type="journal article" date="2003" name="DNA Res.">
        <title>Complete genome structure of Gloeobacter violaceus PCC 7421, a cyanobacterium that lacks thylakoids.</title>
        <authorList>
            <person name="Nakamura Y."/>
            <person name="Kaneko T."/>
            <person name="Sato S."/>
            <person name="Mimuro M."/>
            <person name="Miyashita H."/>
            <person name="Tsuchiya T."/>
            <person name="Sasamoto S."/>
            <person name="Watanabe A."/>
            <person name="Kawashima K."/>
            <person name="Kishida Y."/>
            <person name="Kiyokawa C."/>
            <person name="Kohara M."/>
            <person name="Matsumoto M."/>
            <person name="Matsuno A."/>
            <person name="Nakazaki N."/>
            <person name="Shimpo S."/>
            <person name="Takeuchi C."/>
            <person name="Yamada M."/>
            <person name="Tabata S."/>
        </authorList>
    </citation>
    <scope>NUCLEOTIDE SEQUENCE [LARGE SCALE GENOMIC DNA]</scope>
    <source>
        <strain evidence="2">ATCC 29082 / PCC 7421</strain>
    </source>
</reference>
<dbReference type="HOGENOM" id="CLU_065010_2_1_3"/>
<dbReference type="KEGG" id="gvi:glr1115"/>
<dbReference type="eggNOG" id="COG3803">
    <property type="taxonomic scope" value="Bacteria"/>
</dbReference>
<evidence type="ECO:0000313" key="2">
    <source>
        <dbReference type="Proteomes" id="UP000000557"/>
    </source>
</evidence>
<name>Q7NLK8_GLOVI</name>
<dbReference type="EnsemblBacteria" id="BAC89056">
    <property type="protein sequence ID" value="BAC89056"/>
    <property type="gene ID" value="BAC89056"/>
</dbReference>
<organism evidence="1 2">
    <name type="scientific">Gloeobacter violaceus (strain ATCC 29082 / PCC 7421)</name>
    <dbReference type="NCBI Taxonomy" id="251221"/>
    <lineage>
        <taxon>Bacteria</taxon>
        <taxon>Bacillati</taxon>
        <taxon>Cyanobacteriota</taxon>
        <taxon>Cyanophyceae</taxon>
        <taxon>Gloeobacterales</taxon>
        <taxon>Gloeobacteraceae</taxon>
        <taxon>Gloeobacter</taxon>
    </lineage>
</organism>
<dbReference type="InParanoid" id="Q7NLK8"/>
<reference evidence="1 2" key="2">
    <citation type="journal article" date="2003" name="DNA Res.">
        <title>Complete genome structure of Gloeobacter violaceus PCC 7421, a cyanobacterium that lacks thylakoids (supplement).</title>
        <authorList>
            <person name="Nakamura Y."/>
            <person name="Kaneko T."/>
            <person name="Sato S."/>
            <person name="Mimuro M."/>
            <person name="Miyashita H."/>
            <person name="Tsuchiya T."/>
            <person name="Sasamoto S."/>
            <person name="Watanabe A."/>
            <person name="Kawashima K."/>
            <person name="Kishida Y."/>
            <person name="Kiyokawa C."/>
            <person name="Kohara M."/>
            <person name="Matsumoto M."/>
            <person name="Matsuno A."/>
            <person name="Nakazaki N."/>
            <person name="Shimpo S."/>
            <person name="Takeuchi C."/>
            <person name="Yamada M."/>
            <person name="Tabata S."/>
        </authorList>
    </citation>
    <scope>NUCLEOTIDE SEQUENCE [LARGE SCALE GENOMIC DNA]</scope>
    <source>
        <strain evidence="2">ATCC 29082 / PCC 7421</strain>
    </source>
</reference>
<dbReference type="PhylomeDB" id="Q7NLK8"/>
<dbReference type="InterPro" id="IPR010323">
    <property type="entry name" value="DUF924"/>
</dbReference>
<dbReference type="STRING" id="251221.gene:10758594"/>
<evidence type="ECO:0000313" key="1">
    <source>
        <dbReference type="EMBL" id="BAC89056.1"/>
    </source>
</evidence>
<protein>
    <submittedName>
        <fullName evidence="1">Glr1115 protein</fullName>
    </submittedName>
</protein>
<dbReference type="Proteomes" id="UP000000557">
    <property type="component" value="Chromosome"/>
</dbReference>
<dbReference type="Gene3D" id="1.20.58.320">
    <property type="entry name" value="TPR-like"/>
    <property type="match status" value="1"/>
</dbReference>
<proteinExistence type="predicted"/>
<dbReference type="EMBL" id="BA000045">
    <property type="protein sequence ID" value="BAC89056.1"/>
    <property type="molecule type" value="Genomic_DNA"/>
</dbReference>